<reference evidence="3" key="3">
    <citation type="journal article" date="2005" name="Nature">
        <title>The map-based sequence of the rice genome.</title>
        <authorList>
            <consortium name="International rice genome sequencing project (IRGSP)"/>
            <person name="Matsumoto T."/>
            <person name="Wu J."/>
            <person name="Kanamori H."/>
            <person name="Katayose Y."/>
            <person name="Fujisawa M."/>
            <person name="Namiki N."/>
            <person name="Mizuno H."/>
            <person name="Yamamoto K."/>
            <person name="Antonio B.A."/>
            <person name="Baba T."/>
            <person name="Sakata K."/>
            <person name="Nagamura Y."/>
            <person name="Aoki H."/>
            <person name="Arikawa K."/>
            <person name="Arita K."/>
            <person name="Bito T."/>
            <person name="Chiden Y."/>
            <person name="Fujitsuka N."/>
            <person name="Fukunaka R."/>
            <person name="Hamada M."/>
            <person name="Harada C."/>
            <person name="Hayashi A."/>
            <person name="Hijishita S."/>
            <person name="Honda M."/>
            <person name="Hosokawa S."/>
            <person name="Ichikawa Y."/>
            <person name="Idonuma A."/>
            <person name="Iijima M."/>
            <person name="Ikeda M."/>
            <person name="Ikeno M."/>
            <person name="Ito K."/>
            <person name="Ito S."/>
            <person name="Ito T."/>
            <person name="Ito Y."/>
            <person name="Ito Y."/>
            <person name="Iwabuchi A."/>
            <person name="Kamiya K."/>
            <person name="Karasawa W."/>
            <person name="Kurita K."/>
            <person name="Katagiri S."/>
            <person name="Kikuta A."/>
            <person name="Kobayashi H."/>
            <person name="Kobayashi N."/>
            <person name="Machita K."/>
            <person name="Maehara T."/>
            <person name="Masukawa M."/>
            <person name="Mizubayashi T."/>
            <person name="Mukai Y."/>
            <person name="Nagasaki H."/>
            <person name="Nagata Y."/>
            <person name="Naito S."/>
            <person name="Nakashima M."/>
            <person name="Nakama Y."/>
            <person name="Nakamichi Y."/>
            <person name="Nakamura M."/>
            <person name="Meguro A."/>
            <person name="Negishi M."/>
            <person name="Ohta I."/>
            <person name="Ohta T."/>
            <person name="Okamoto M."/>
            <person name="Ono N."/>
            <person name="Saji S."/>
            <person name="Sakaguchi M."/>
            <person name="Sakai K."/>
            <person name="Shibata M."/>
            <person name="Shimokawa T."/>
            <person name="Song J."/>
            <person name="Takazaki Y."/>
            <person name="Terasawa K."/>
            <person name="Tsugane M."/>
            <person name="Tsuji K."/>
            <person name="Ueda S."/>
            <person name="Waki K."/>
            <person name="Yamagata H."/>
            <person name="Yamamoto M."/>
            <person name="Yamamoto S."/>
            <person name="Yamane H."/>
            <person name="Yoshiki S."/>
            <person name="Yoshihara R."/>
            <person name="Yukawa K."/>
            <person name="Zhong H."/>
            <person name="Yano M."/>
            <person name="Yuan Q."/>
            <person name="Ouyang S."/>
            <person name="Liu J."/>
            <person name="Jones K.M."/>
            <person name="Gansberger K."/>
            <person name="Moffat K."/>
            <person name="Hill J."/>
            <person name="Bera J."/>
            <person name="Fadrosh D."/>
            <person name="Jin S."/>
            <person name="Johri S."/>
            <person name="Kim M."/>
            <person name="Overton L."/>
            <person name="Reardon M."/>
            <person name="Tsitrin T."/>
            <person name="Vuong H."/>
            <person name="Weaver B."/>
            <person name="Ciecko A."/>
            <person name="Tallon L."/>
            <person name="Jackson J."/>
            <person name="Pai G."/>
            <person name="Aken S.V."/>
            <person name="Utterback T."/>
            <person name="Reidmuller S."/>
            <person name="Feldblyum T."/>
            <person name="Hsiao J."/>
            <person name="Zismann V."/>
            <person name="Iobst S."/>
            <person name="de Vazeille A.R."/>
            <person name="Buell C.R."/>
            <person name="Ying K."/>
            <person name="Li Y."/>
            <person name="Lu T."/>
            <person name="Huang Y."/>
            <person name="Zhao Q."/>
            <person name="Feng Q."/>
            <person name="Zhang L."/>
            <person name="Zhu J."/>
            <person name="Weng Q."/>
            <person name="Mu J."/>
            <person name="Lu Y."/>
            <person name="Fan D."/>
            <person name="Liu Y."/>
            <person name="Guan J."/>
            <person name="Zhang Y."/>
            <person name="Yu S."/>
            <person name="Liu X."/>
            <person name="Zhang Y."/>
            <person name="Hong G."/>
            <person name="Han B."/>
            <person name="Choisne N."/>
            <person name="Demange N."/>
            <person name="Orjeda G."/>
            <person name="Samain S."/>
            <person name="Cattolico L."/>
            <person name="Pelletier E."/>
            <person name="Couloux A."/>
            <person name="Segurens B."/>
            <person name="Wincker P."/>
            <person name="D'Hont A."/>
            <person name="Scarpelli C."/>
            <person name="Weissenbach J."/>
            <person name="Salanoubat M."/>
            <person name="Quetier F."/>
            <person name="Yu Y."/>
            <person name="Kim H.R."/>
            <person name="Rambo T."/>
            <person name="Currie J."/>
            <person name="Collura K."/>
            <person name="Luo M."/>
            <person name="Yang T."/>
            <person name="Ammiraju J.S.S."/>
            <person name="Engler F."/>
            <person name="Soderlund C."/>
            <person name="Wing R.A."/>
            <person name="Palmer L.E."/>
            <person name="de la Bastide M."/>
            <person name="Spiegel L."/>
            <person name="Nascimento L."/>
            <person name="Zutavern T."/>
            <person name="O'Shaughnessy A."/>
            <person name="Dike S."/>
            <person name="Dedhia N."/>
            <person name="Preston R."/>
            <person name="Balija V."/>
            <person name="McCombie W.R."/>
            <person name="Chow T."/>
            <person name="Chen H."/>
            <person name="Chung M."/>
            <person name="Chen C."/>
            <person name="Shaw J."/>
            <person name="Wu H."/>
            <person name="Hsiao K."/>
            <person name="Chao Y."/>
            <person name="Chu M."/>
            <person name="Cheng C."/>
            <person name="Hour A."/>
            <person name="Lee P."/>
            <person name="Lin S."/>
            <person name="Lin Y."/>
            <person name="Liou J."/>
            <person name="Liu S."/>
            <person name="Hsing Y."/>
            <person name="Raghuvanshi S."/>
            <person name="Mohanty A."/>
            <person name="Bharti A.K."/>
            <person name="Gaur A."/>
            <person name="Gupta V."/>
            <person name="Kumar D."/>
            <person name="Ravi V."/>
            <person name="Vij S."/>
            <person name="Kapur A."/>
            <person name="Khurana P."/>
            <person name="Khurana P."/>
            <person name="Khurana J.P."/>
            <person name="Tyagi A.K."/>
            <person name="Gaikwad K."/>
            <person name="Singh A."/>
            <person name="Dalal V."/>
            <person name="Srivastava S."/>
            <person name="Dixit A."/>
            <person name="Pal A.K."/>
            <person name="Ghazi I.A."/>
            <person name="Yadav M."/>
            <person name="Pandit A."/>
            <person name="Bhargava A."/>
            <person name="Sureshbabu K."/>
            <person name="Batra K."/>
            <person name="Sharma T.R."/>
            <person name="Mohapatra T."/>
            <person name="Singh N.K."/>
            <person name="Messing J."/>
            <person name="Nelson A.B."/>
            <person name="Fuks G."/>
            <person name="Kavchok S."/>
            <person name="Keizer G."/>
            <person name="Linton E."/>
            <person name="Llaca V."/>
            <person name="Song R."/>
            <person name="Tanyolac B."/>
            <person name="Young S."/>
            <person name="Ho-Il K."/>
            <person name="Hahn J.H."/>
            <person name="Sangsakoo G."/>
            <person name="Vanavichit A."/>
            <person name="de Mattos Luiz.A.T."/>
            <person name="Zimmer P.D."/>
            <person name="Malone G."/>
            <person name="Dellagostin O."/>
            <person name="de Oliveira A.C."/>
            <person name="Bevan M."/>
            <person name="Bancroft I."/>
            <person name="Minx P."/>
            <person name="Cordum H."/>
            <person name="Wilson R."/>
            <person name="Cheng Z."/>
            <person name="Jin W."/>
            <person name="Jiang J."/>
            <person name="Leong S.A."/>
            <person name="Iwama H."/>
            <person name="Gojobori T."/>
            <person name="Itoh T."/>
            <person name="Niimura Y."/>
            <person name="Fujii Y."/>
            <person name="Habara T."/>
            <person name="Sakai H."/>
            <person name="Sato Y."/>
            <person name="Wilson G."/>
            <person name="Kumar K."/>
            <person name="McCouch S."/>
            <person name="Juretic N."/>
            <person name="Hoen D."/>
            <person name="Wright S."/>
            <person name="Bruskiewich R."/>
            <person name="Bureau T."/>
            <person name="Miyao A."/>
            <person name="Hirochika H."/>
            <person name="Nishikawa T."/>
            <person name="Kadowaki K."/>
            <person name="Sugiura M."/>
            <person name="Burr B."/>
            <person name="Sasaki T."/>
        </authorList>
    </citation>
    <scope>NUCLEOTIDE SEQUENCE [LARGE SCALE GENOMIC DNA]</scope>
    <source>
        <strain evidence="3">cv. Nipponbare</strain>
    </source>
</reference>
<dbReference type="EMBL" id="AC079128">
    <property type="protein sequence ID" value="AAK52520.1"/>
    <property type="molecule type" value="Genomic_DNA"/>
</dbReference>
<dbReference type="Proteomes" id="UP000000763">
    <property type="component" value="Chromosome 10"/>
</dbReference>
<reference evidence="3" key="4">
    <citation type="journal article" date="2008" name="Nucleic Acids Res.">
        <title>The rice annotation project database (RAP-DB): 2008 update.</title>
        <authorList>
            <consortium name="The rice annotation project (RAP)"/>
        </authorList>
    </citation>
    <scope>GENOME REANNOTATION</scope>
    <source>
        <strain evidence="3">cv. Nipponbare</strain>
    </source>
</reference>
<evidence type="ECO:0000313" key="1">
    <source>
        <dbReference type="EMBL" id="AAK52520.1"/>
    </source>
</evidence>
<sequence length="111" mass="11538">MGEARAADPATRGPRAAAALAVVLRRAAGGDAERQIWRLLLPPDRRRADTGGLGESSGTGGLWQRVRAGFGKGSNTAGLQRWIQQPVVEQALVALGCGRAVTMDDKGSFAG</sequence>
<name>Q7G611_ORYSJ</name>
<reference evidence="2" key="2">
    <citation type="submission" date="2002-09" db="EMBL/GenBank/DDBJ databases">
        <title>Rice Genomic Sequence.</title>
        <authorList>
            <person name="Wing R.A."/>
            <person name="Yu Y."/>
            <person name="Soderlund C."/>
            <person name="Kim H.-R."/>
            <person name="Rambo T."/>
            <person name="Saski C."/>
            <person name="Currie J."/>
            <person name="Collura K."/>
        </authorList>
    </citation>
    <scope>NUCLEOTIDE SEQUENCE</scope>
</reference>
<proteinExistence type="predicted"/>
<accession>Q94LK8</accession>
<protein>
    <submittedName>
        <fullName evidence="2">Uncharacterized protein</fullName>
    </submittedName>
</protein>
<evidence type="ECO:0000313" key="2">
    <source>
        <dbReference type="EMBL" id="AAN04511.1"/>
    </source>
</evidence>
<organism evidence="2 3">
    <name type="scientific">Oryza sativa subsp. japonica</name>
    <name type="common">Rice</name>
    <dbReference type="NCBI Taxonomy" id="39947"/>
    <lineage>
        <taxon>Eukaryota</taxon>
        <taxon>Viridiplantae</taxon>
        <taxon>Streptophyta</taxon>
        <taxon>Embryophyta</taxon>
        <taxon>Tracheophyta</taxon>
        <taxon>Spermatophyta</taxon>
        <taxon>Magnoliopsida</taxon>
        <taxon>Liliopsida</taxon>
        <taxon>Poales</taxon>
        <taxon>Poaceae</taxon>
        <taxon>BOP clade</taxon>
        <taxon>Oryzoideae</taxon>
        <taxon>Oryzeae</taxon>
        <taxon>Oryzinae</taxon>
        <taxon>Oryza</taxon>
        <taxon>Oryza sativa</taxon>
    </lineage>
</organism>
<dbReference type="EMBL" id="AC131967">
    <property type="protein sequence ID" value="AAN04511.1"/>
    <property type="molecule type" value="Genomic_DNA"/>
</dbReference>
<dbReference type="AlphaFoldDB" id="Q7G611"/>
<evidence type="ECO:0000313" key="3">
    <source>
        <dbReference type="Proteomes" id="UP000000763"/>
    </source>
</evidence>
<accession>Q7G611</accession>
<reference evidence="1" key="1">
    <citation type="submission" date="2001-05" db="EMBL/GenBank/DDBJ databases">
        <title>Rice Genomic Sequence.</title>
        <authorList>
            <person name="Wing R.A."/>
            <person name="Frisch D."/>
            <person name="Presting G."/>
            <person name="Wood T."/>
            <person name="Yu Y."/>
            <person name="Soderlund C."/>
            <person name="Kim H.-R."/>
            <person name="Rambo T."/>
            <person name="Henry D."/>
            <person name="Simmons J."/>
        </authorList>
    </citation>
    <scope>NUCLEOTIDE SEQUENCE</scope>
</reference>
<gene>
    <name evidence="2" type="ORF">OSJNAa0049K09.14</name>
    <name evidence="1" type="ORF">OSJNBa0056A20.2</name>
</gene>